<accession>C7XX16</accession>
<evidence type="ECO:0000256" key="1">
    <source>
        <dbReference type="SAM" id="MobiDB-lite"/>
    </source>
</evidence>
<keyword evidence="2" id="KW-0472">Membrane</keyword>
<reference evidence="4 5" key="1">
    <citation type="submission" date="2009-06" db="EMBL/GenBank/DDBJ databases">
        <title>The Genome Sequence of Lactobacillus coleohominis strain 101-4-CHN.</title>
        <authorList>
            <consortium name="The Broad Institute Genome Sequencing Platform"/>
            <person name="Ward D."/>
            <person name="Young S.K."/>
            <person name="Zeng Q."/>
            <person name="Koehrsen M."/>
            <person name="Alvarado L."/>
            <person name="Berlin A."/>
            <person name="Borenstein D."/>
            <person name="Chen Z."/>
            <person name="Engels R."/>
            <person name="Freedman E."/>
            <person name="Gellesch M."/>
            <person name="Goldberg J."/>
            <person name="Griggs A."/>
            <person name="Gujja S."/>
            <person name="Heiman D."/>
            <person name="Hepburn T."/>
            <person name="Howarth C."/>
            <person name="Jen D."/>
            <person name="Larson L."/>
            <person name="Lewis B."/>
            <person name="Mehta T."/>
            <person name="Park D."/>
            <person name="Pearson M."/>
            <person name="Roberts A."/>
            <person name="Saif S."/>
            <person name="Shea T."/>
            <person name="Shenoy N."/>
            <person name="Sisk P."/>
            <person name="Stolte C."/>
            <person name="Sykes S."/>
            <person name="Walk T."/>
            <person name="White J."/>
            <person name="Yandava C."/>
            <person name="Liu Y."/>
            <person name="Xu Q."/>
            <person name="Lander E."/>
            <person name="Nusbaum C."/>
            <person name="Galagan J."/>
            <person name="Birren B."/>
        </authorList>
    </citation>
    <scope>NUCLEOTIDE SEQUENCE [LARGE SCALE GENOMIC DNA]</scope>
    <source>
        <strain evidence="4 5">101-4-CHN</strain>
    </source>
</reference>
<feature type="transmembrane region" description="Helical" evidence="2">
    <location>
        <begin position="308"/>
        <end position="329"/>
    </location>
</feature>
<evidence type="ECO:0000313" key="4">
    <source>
        <dbReference type="EMBL" id="EEU29836.1"/>
    </source>
</evidence>
<dbReference type="eggNOG" id="ENOG50309UP">
    <property type="taxonomic scope" value="Bacteria"/>
</dbReference>
<dbReference type="EMBL" id="GG698805">
    <property type="protein sequence ID" value="EEU29836.1"/>
    <property type="molecule type" value="Genomic_DNA"/>
</dbReference>
<gene>
    <name evidence="4" type="ORF">HMPREF0501_01301</name>
</gene>
<feature type="transmembrane region" description="Helical" evidence="2">
    <location>
        <begin position="277"/>
        <end position="296"/>
    </location>
</feature>
<evidence type="ECO:0000313" key="5">
    <source>
        <dbReference type="Proteomes" id="UP000003987"/>
    </source>
</evidence>
<dbReference type="STRING" id="575594.HMPREF0501_01301"/>
<dbReference type="Pfam" id="PF13240">
    <property type="entry name" value="Zn_Ribbon_1"/>
    <property type="match status" value="1"/>
</dbReference>
<dbReference type="Proteomes" id="UP000003987">
    <property type="component" value="Unassembled WGS sequence"/>
</dbReference>
<feature type="region of interest" description="Disordered" evidence="1">
    <location>
        <begin position="28"/>
        <end position="69"/>
    </location>
</feature>
<dbReference type="InterPro" id="IPR026870">
    <property type="entry name" value="Zinc_ribbon_dom"/>
</dbReference>
<feature type="transmembrane region" description="Helical" evidence="2">
    <location>
        <begin position="228"/>
        <end position="249"/>
    </location>
</feature>
<dbReference type="HOGENOM" id="CLU_719210_0_0_9"/>
<feature type="transmembrane region" description="Helical" evidence="2">
    <location>
        <begin position="361"/>
        <end position="379"/>
    </location>
</feature>
<keyword evidence="2" id="KW-1133">Transmembrane helix</keyword>
<sequence>MKFCKYCGAKLKPNQVFCEQCGKRVQPQAEQPVKQAAQPKRNAGKQAPHHESAPKQRTATAQSTVEHTDDRQQLEAEIAKLQAKLKDQQQNNRINVFHRLAFSKKHWQQVFKFMNNNAITMLFFFAWAVLLPTLRLWSLTIFLLLTYLYPLLSNEETYPWENKFHDWLNNNDLDNLKRKMASLGKALIAKNQVAPKDMNNYQAHAQRATHISRQEKKMPRSAPVNHHFTTGIEFIFGLILAIVGGIMYFSNRQTATSIASQATSVIKNGALDSSGYLFFWGISLGLLGAVMFIGGIGNGFKHSSHGHVLKVLGAIVLLAFAGICSYIYANVANASMSVVASIINGDASVSDYSNMYQFMKLLPWIGTFIYAVGILINGVSNNEE</sequence>
<evidence type="ECO:0000256" key="2">
    <source>
        <dbReference type="SAM" id="Phobius"/>
    </source>
</evidence>
<name>C7XX16_9LACO</name>
<evidence type="ECO:0000259" key="3">
    <source>
        <dbReference type="Pfam" id="PF13240"/>
    </source>
</evidence>
<protein>
    <recommendedName>
        <fullName evidence="3">Zinc-ribbon domain-containing protein</fullName>
    </recommendedName>
</protein>
<dbReference type="RefSeq" id="WP_006917173.1">
    <property type="nucleotide sequence ID" value="NZ_GG698805.1"/>
</dbReference>
<organism evidence="4 5">
    <name type="scientific">Limosilactobacillus coleohominis 101-4-CHN</name>
    <dbReference type="NCBI Taxonomy" id="575594"/>
    <lineage>
        <taxon>Bacteria</taxon>
        <taxon>Bacillati</taxon>
        <taxon>Bacillota</taxon>
        <taxon>Bacilli</taxon>
        <taxon>Lactobacillales</taxon>
        <taxon>Lactobacillaceae</taxon>
        <taxon>Limosilactobacillus</taxon>
    </lineage>
</organism>
<dbReference type="AlphaFoldDB" id="C7XX16"/>
<keyword evidence="2" id="KW-0812">Transmembrane</keyword>
<dbReference type="OrthoDB" id="2293175at2"/>
<feature type="compositionally biased region" description="Polar residues" evidence="1">
    <location>
        <begin position="55"/>
        <end position="65"/>
    </location>
</feature>
<keyword evidence="5" id="KW-1185">Reference proteome</keyword>
<feature type="domain" description="Zinc-ribbon" evidence="3">
    <location>
        <begin position="3"/>
        <end position="24"/>
    </location>
</feature>
<proteinExistence type="predicted"/>